<feature type="region of interest" description="Disordered" evidence="1">
    <location>
        <begin position="120"/>
        <end position="140"/>
    </location>
</feature>
<evidence type="ECO:0000313" key="3">
    <source>
        <dbReference type="Proteomes" id="UP001360953"/>
    </source>
</evidence>
<feature type="compositionally biased region" description="Polar residues" evidence="1">
    <location>
        <begin position="788"/>
        <end position="835"/>
    </location>
</feature>
<feature type="compositionally biased region" description="Basic and acidic residues" evidence="1">
    <location>
        <begin position="350"/>
        <end position="376"/>
    </location>
</feature>
<feature type="region of interest" description="Disordered" evidence="1">
    <location>
        <begin position="1"/>
        <end position="30"/>
    </location>
</feature>
<feature type="compositionally biased region" description="Basic and acidic residues" evidence="1">
    <location>
        <begin position="1200"/>
        <end position="1215"/>
    </location>
</feature>
<dbReference type="Proteomes" id="UP001360953">
    <property type="component" value="Unassembled WGS sequence"/>
</dbReference>
<feature type="region of interest" description="Disordered" evidence="1">
    <location>
        <begin position="253"/>
        <end position="278"/>
    </location>
</feature>
<feature type="region of interest" description="Disordered" evidence="1">
    <location>
        <begin position="1011"/>
        <end position="1236"/>
    </location>
</feature>
<feature type="compositionally biased region" description="Basic and acidic residues" evidence="1">
    <location>
        <begin position="1112"/>
        <end position="1142"/>
    </location>
</feature>
<proteinExistence type="predicted"/>
<feature type="region of interest" description="Disordered" evidence="1">
    <location>
        <begin position="748"/>
        <end position="913"/>
    </location>
</feature>
<comment type="caution">
    <text evidence="2">The sequence shown here is derived from an EMBL/GenBank/DDBJ whole genome shotgun (WGS) entry which is preliminary data.</text>
</comment>
<feature type="region of interest" description="Disordered" evidence="1">
    <location>
        <begin position="350"/>
        <end position="378"/>
    </location>
</feature>
<reference evidence="2 3" key="1">
    <citation type="submission" date="2024-04" db="EMBL/GenBank/DDBJ databases">
        <title>Phyllosticta paracitricarpa is synonymous to the EU quarantine fungus P. citricarpa based on phylogenomic analyses.</title>
        <authorList>
            <consortium name="Lawrence Berkeley National Laboratory"/>
            <person name="Van ingen-buijs V.A."/>
            <person name="Van westerhoven A.C."/>
            <person name="Haridas S."/>
            <person name="Skiadas P."/>
            <person name="Martin F."/>
            <person name="Groenewald J.Z."/>
            <person name="Crous P.W."/>
            <person name="Seidl M.F."/>
        </authorList>
    </citation>
    <scope>NUCLEOTIDE SEQUENCE [LARGE SCALE GENOMIC DNA]</scope>
    <source>
        <strain evidence="2 3">CPC 17464</strain>
    </source>
</reference>
<keyword evidence="3" id="KW-1185">Reference proteome</keyword>
<feature type="compositionally biased region" description="Acidic residues" evidence="1">
    <location>
        <begin position="1089"/>
        <end position="1111"/>
    </location>
</feature>
<feature type="compositionally biased region" description="Low complexity" evidence="1">
    <location>
        <begin position="1173"/>
        <end position="1185"/>
    </location>
</feature>
<accession>A0ABR1LCP1</accession>
<feature type="region of interest" description="Disordered" evidence="1">
    <location>
        <begin position="925"/>
        <end position="961"/>
    </location>
</feature>
<dbReference type="RefSeq" id="XP_066652394.1">
    <property type="nucleotide sequence ID" value="XM_066803685.1"/>
</dbReference>
<feature type="compositionally biased region" description="Polar residues" evidence="1">
    <location>
        <begin position="946"/>
        <end position="956"/>
    </location>
</feature>
<feature type="compositionally biased region" description="Acidic residues" evidence="1">
    <location>
        <begin position="1152"/>
        <end position="1172"/>
    </location>
</feature>
<gene>
    <name evidence="2" type="ORF">J3D65DRAFT_679504</name>
</gene>
<dbReference type="GeneID" id="92036591"/>
<feature type="compositionally biased region" description="Acidic residues" evidence="1">
    <location>
        <begin position="1018"/>
        <end position="1039"/>
    </location>
</feature>
<protein>
    <submittedName>
        <fullName evidence="2">Uncharacterized protein</fullName>
    </submittedName>
</protein>
<organism evidence="2 3">
    <name type="scientific">Phyllosticta citribraziliensis</name>
    <dbReference type="NCBI Taxonomy" id="989973"/>
    <lineage>
        <taxon>Eukaryota</taxon>
        <taxon>Fungi</taxon>
        <taxon>Dikarya</taxon>
        <taxon>Ascomycota</taxon>
        <taxon>Pezizomycotina</taxon>
        <taxon>Dothideomycetes</taxon>
        <taxon>Dothideomycetes incertae sedis</taxon>
        <taxon>Botryosphaeriales</taxon>
        <taxon>Phyllostictaceae</taxon>
        <taxon>Phyllosticta</taxon>
    </lineage>
</organism>
<sequence length="1283" mass="139926">MAAFAQATPTPAAVPTRTRAPSHTKLLPDGPCNHRNTDLGPNAPVCGCQRFWCNDNTTVGGRPVEIPWCVCGHHACFHAAGDPPPASTSVHLENPAPSQTTSFAGKLAMDDAGAQDHGRYRPVEGSQPDPVWNVSKAGWRNPATPIRRTSSGSDPVRNAPQPPVWATDHQVGSFGANPSPLPSIPSICRLGSSDLRLFNNPNNSMSTEVVPSPVLPGMGTSMHSTTEELNRVLTTPTFAGGGFHRTLEPHKWREASLDPTIQDSTDGESTRHRPSPSRTFMTQVLASRTARNSRAPRPVPQALDVAQSATELATSPENTPDLRSFDHNVQETRDLLSNLCDSLADVENVDDRADVKREPRNSPEREDAHASQDGRAESLTTSLRNIPLILQRLAPHLNHLHQHLTSYPNVSTDIRDIQSRVLSLENASFQHIPPEEIMEKFDNLDVRVLELEQRLKDYLAECDFDGSSKDTLVDSDASGHDPKDTIHRLEALEYRMESLEATLPSPSNPWEIEVVLLPWGKDLKGLWFSASEWESGITTGSQSSEERAQSVSSLSSMKAQPLLMSAQHFEKEAIDRISNTSHESASLEEWYPRACGRSGVAYKRLESRGFVRRVQIKDSSAGHIQTRICEEFDSLIDLVNTSRRPLEEEESQMSREEEDYIDLHGLRASVLPLRKKRKDSQLLLLGASELVTASLWTAQFLASGVMMRARGGVKRLYMTHGAAYKQLEMGEEDGWTWENIKELPRFSPNSNVYDEGGAHDEPCWDHNPNFDPPRETTTSFVSKLSLRTGRNPSQESSSPGFDSQGNESSGSQATATTNNSKAPMTPQSELPSHAQSLRPARRIERTLSAPMPHLDRQHSQPFASKRRMTVSFNGDEEEEEEEASRRASLETANARKRRRFQHSSSNGSADTHRTSVALIGAGNATRGAFGFTPRRSREPSSPLRSQAMSAGPSTTYAYHGGRDPSIASGVGVRAGSVAAAAAAAGAEHCKGANTPGNAAAYMTPFSGMAEGGGAYSDDLPEGGDTEVDSSGDDEDDEMTDAAGDRAADETAAGADADAEMKENRPLMTAAAALQDGGGDTDFEGCSGVEGDDDDDDDDVDDSAFDSDEEMDLVQHFDSDGMEYGRREGEEEYLRRSRGLEHRGRVHQPVVDYTDEEAVIEHPDDEDDDDDDSSSSSGSSSYSSSSLVDRVGGGNSVAADPRARSSGEEVQREQRSHHSHSHGKSSSSSSDDDEVDLDDDRTKHLYVNQSIVVWPRALLHLRKPQSDIEGLAGPAALHWILLAD</sequence>
<evidence type="ECO:0000256" key="1">
    <source>
        <dbReference type="SAM" id="MobiDB-lite"/>
    </source>
</evidence>
<name>A0ABR1LCP1_9PEZI</name>
<feature type="compositionally biased region" description="Low complexity" evidence="1">
    <location>
        <begin position="1"/>
        <end position="21"/>
    </location>
</feature>
<evidence type="ECO:0000313" key="2">
    <source>
        <dbReference type="EMBL" id="KAK7533001.1"/>
    </source>
</evidence>
<dbReference type="EMBL" id="JBBPEH010000010">
    <property type="protein sequence ID" value="KAK7533001.1"/>
    <property type="molecule type" value="Genomic_DNA"/>
</dbReference>